<evidence type="ECO:0000313" key="1">
    <source>
        <dbReference type="EMBL" id="GIY23681.1"/>
    </source>
</evidence>
<gene>
    <name evidence="1" type="ORF">CEXT_597621</name>
</gene>
<accession>A0AAV4RTI9</accession>
<organism evidence="1 2">
    <name type="scientific">Caerostris extrusa</name>
    <name type="common">Bark spider</name>
    <name type="synonym">Caerostris bankana</name>
    <dbReference type="NCBI Taxonomy" id="172846"/>
    <lineage>
        <taxon>Eukaryota</taxon>
        <taxon>Metazoa</taxon>
        <taxon>Ecdysozoa</taxon>
        <taxon>Arthropoda</taxon>
        <taxon>Chelicerata</taxon>
        <taxon>Arachnida</taxon>
        <taxon>Araneae</taxon>
        <taxon>Araneomorphae</taxon>
        <taxon>Entelegynae</taxon>
        <taxon>Araneoidea</taxon>
        <taxon>Araneidae</taxon>
        <taxon>Caerostris</taxon>
    </lineage>
</organism>
<sequence length="118" mass="13550">MLFLSLRLVLFDPCLDPADEIYLSESWPRGRVPYRGLSGVPESFHAIFVSPTSVIQPLLDPADEIYLSESWPRGRFRIGNSNRGGRGVPVYIFNYHLVDPFTELMVFVYPRKSRQQST</sequence>
<reference evidence="1 2" key="1">
    <citation type="submission" date="2021-06" db="EMBL/GenBank/DDBJ databases">
        <title>Caerostris extrusa draft genome.</title>
        <authorList>
            <person name="Kono N."/>
            <person name="Arakawa K."/>
        </authorList>
    </citation>
    <scope>NUCLEOTIDE SEQUENCE [LARGE SCALE GENOMIC DNA]</scope>
</reference>
<name>A0AAV4RTI9_CAEEX</name>
<proteinExistence type="predicted"/>
<protein>
    <submittedName>
        <fullName evidence="1">Uncharacterized protein</fullName>
    </submittedName>
</protein>
<keyword evidence="2" id="KW-1185">Reference proteome</keyword>
<evidence type="ECO:0000313" key="2">
    <source>
        <dbReference type="Proteomes" id="UP001054945"/>
    </source>
</evidence>
<dbReference type="Proteomes" id="UP001054945">
    <property type="component" value="Unassembled WGS sequence"/>
</dbReference>
<dbReference type="AlphaFoldDB" id="A0AAV4RTI9"/>
<dbReference type="EMBL" id="BPLR01008302">
    <property type="protein sequence ID" value="GIY23681.1"/>
    <property type="molecule type" value="Genomic_DNA"/>
</dbReference>
<comment type="caution">
    <text evidence="1">The sequence shown here is derived from an EMBL/GenBank/DDBJ whole genome shotgun (WGS) entry which is preliminary data.</text>
</comment>